<feature type="chain" id="PRO_5022878937" evidence="2">
    <location>
        <begin position="25"/>
        <end position="187"/>
    </location>
</feature>
<evidence type="ECO:0000256" key="2">
    <source>
        <dbReference type="SAM" id="SignalP"/>
    </source>
</evidence>
<gene>
    <name evidence="3" type="ORF">Pla100_04020</name>
</gene>
<proteinExistence type="predicted"/>
<evidence type="ECO:0000313" key="4">
    <source>
        <dbReference type="Proteomes" id="UP000316213"/>
    </source>
</evidence>
<protein>
    <submittedName>
        <fullName evidence="3">Uncharacterized protein</fullName>
    </submittedName>
</protein>
<organism evidence="3 4">
    <name type="scientific">Neorhodopirellula pilleata</name>
    <dbReference type="NCBI Taxonomy" id="2714738"/>
    <lineage>
        <taxon>Bacteria</taxon>
        <taxon>Pseudomonadati</taxon>
        <taxon>Planctomycetota</taxon>
        <taxon>Planctomycetia</taxon>
        <taxon>Pirellulales</taxon>
        <taxon>Pirellulaceae</taxon>
        <taxon>Neorhodopirellula</taxon>
    </lineage>
</organism>
<accession>A0A5C6AU05</accession>
<keyword evidence="4" id="KW-1185">Reference proteome</keyword>
<keyword evidence="2" id="KW-0732">Signal</keyword>
<name>A0A5C6AU05_9BACT</name>
<sequence precursor="true">MAFTFQRKSTILMFLAMATVSATATADFGSWLHRQKMTYFRNSAWPDPFTEADALDVVEPFEIMKQNGWRSHNTIGNNLFRAEDGALLASGQNRVRWIATQCPEAHREIHVLEGRSAEETANRIASVREAIKLLDQEGAQPRVFVTSIVPSTTPGAIATKINRDRLEQMAAPKLPTTTASGQAGVTE</sequence>
<evidence type="ECO:0000256" key="1">
    <source>
        <dbReference type="SAM" id="MobiDB-lite"/>
    </source>
</evidence>
<comment type="caution">
    <text evidence="3">The sequence shown here is derived from an EMBL/GenBank/DDBJ whole genome shotgun (WGS) entry which is preliminary data.</text>
</comment>
<dbReference type="EMBL" id="SJPM01000001">
    <property type="protein sequence ID" value="TWU03475.1"/>
    <property type="molecule type" value="Genomic_DNA"/>
</dbReference>
<feature type="signal peptide" evidence="2">
    <location>
        <begin position="1"/>
        <end position="24"/>
    </location>
</feature>
<dbReference type="Proteomes" id="UP000316213">
    <property type="component" value="Unassembled WGS sequence"/>
</dbReference>
<feature type="compositionally biased region" description="Polar residues" evidence="1">
    <location>
        <begin position="175"/>
        <end position="187"/>
    </location>
</feature>
<reference evidence="3 4" key="1">
    <citation type="submission" date="2019-02" db="EMBL/GenBank/DDBJ databases">
        <title>Deep-cultivation of Planctomycetes and their phenomic and genomic characterization uncovers novel biology.</title>
        <authorList>
            <person name="Wiegand S."/>
            <person name="Jogler M."/>
            <person name="Boedeker C."/>
            <person name="Pinto D."/>
            <person name="Vollmers J."/>
            <person name="Rivas-Marin E."/>
            <person name="Kohn T."/>
            <person name="Peeters S.H."/>
            <person name="Heuer A."/>
            <person name="Rast P."/>
            <person name="Oberbeckmann S."/>
            <person name="Bunk B."/>
            <person name="Jeske O."/>
            <person name="Meyerdierks A."/>
            <person name="Storesund J.E."/>
            <person name="Kallscheuer N."/>
            <person name="Luecker S."/>
            <person name="Lage O.M."/>
            <person name="Pohl T."/>
            <person name="Merkel B.J."/>
            <person name="Hornburger P."/>
            <person name="Mueller R.-W."/>
            <person name="Bruemmer F."/>
            <person name="Labrenz M."/>
            <person name="Spormann A.M."/>
            <person name="Op Den Camp H."/>
            <person name="Overmann J."/>
            <person name="Amann R."/>
            <person name="Jetten M.S.M."/>
            <person name="Mascher T."/>
            <person name="Medema M.H."/>
            <person name="Devos D.P."/>
            <person name="Kaster A.-K."/>
            <person name="Ovreas L."/>
            <person name="Rohde M."/>
            <person name="Galperin M.Y."/>
            <person name="Jogler C."/>
        </authorList>
    </citation>
    <scope>NUCLEOTIDE SEQUENCE [LARGE SCALE GENOMIC DNA]</scope>
    <source>
        <strain evidence="3 4">Pla100</strain>
    </source>
</reference>
<dbReference type="RefSeq" id="WP_231602569.1">
    <property type="nucleotide sequence ID" value="NZ_SJPM01000001.1"/>
</dbReference>
<evidence type="ECO:0000313" key="3">
    <source>
        <dbReference type="EMBL" id="TWU03475.1"/>
    </source>
</evidence>
<dbReference type="AlphaFoldDB" id="A0A5C6AU05"/>
<feature type="region of interest" description="Disordered" evidence="1">
    <location>
        <begin position="168"/>
        <end position="187"/>
    </location>
</feature>